<dbReference type="Gene3D" id="3.90.226.10">
    <property type="entry name" value="2-enoyl-CoA Hydratase, Chain A, domain 1"/>
    <property type="match status" value="1"/>
</dbReference>
<dbReference type="GO" id="GO:0008236">
    <property type="term" value="F:serine-type peptidase activity"/>
    <property type="evidence" value="ECO:0007669"/>
    <property type="project" value="InterPro"/>
</dbReference>
<accession>A0A927ML60</accession>
<dbReference type="AlphaFoldDB" id="A0A927ML60"/>
<dbReference type="InterPro" id="IPR029045">
    <property type="entry name" value="ClpP/crotonase-like_dom_sf"/>
</dbReference>
<sequence>MEKIFEEIVHIMNNDYAGWKDKKGRDNPKYFLQKIRELQDEDLLSKEVFKDIVEDYLLDFNDLHIHFNVAGLQKEKLEVRGFRVRCFEDRLYVTHVDSESQLEPGMCFVSLGGRSIPELRERHHRLFNENHAERENWTPILSLYDEGEVENSEGIRQAISLAYYEKKPYKPTYSVQQLTGDAILITMTDFADPDAIAKMITENQATLDSTEKWVIDVRVNYGGSDSSYYPLLPYLMPEEGAELADKDEKMFINCTVASANRILEELENQLGNTEDEQAQLFLKIFQREWIENKGRGFVEFDFSDIMPDTFIKGRSNPESIVVLADFMCGSSGDSFVETVKKSNKVKVIGRATMGLNDYANLATQKWDEGFEFMYPTSRLSRLDTGRGMTGIGIEPHLYIPWTPEHLNVDVDMKCALGVLSSTSILVSEFANQD</sequence>
<evidence type="ECO:0000259" key="2">
    <source>
        <dbReference type="Pfam" id="PF03572"/>
    </source>
</evidence>
<dbReference type="RefSeq" id="WP_192598900.1">
    <property type="nucleotide sequence ID" value="NZ_JADBEL010000011.1"/>
</dbReference>
<evidence type="ECO:0000256" key="1">
    <source>
        <dbReference type="SAM" id="Coils"/>
    </source>
</evidence>
<comment type="caution">
    <text evidence="3">The sequence shown here is derived from an EMBL/GenBank/DDBJ whole genome shotgun (WGS) entry which is preliminary data.</text>
</comment>
<dbReference type="Proteomes" id="UP000658225">
    <property type="component" value="Unassembled WGS sequence"/>
</dbReference>
<gene>
    <name evidence="3" type="ORF">H4683_002256</name>
</gene>
<dbReference type="SUPFAM" id="SSF52096">
    <property type="entry name" value="ClpP/crotonase"/>
    <property type="match status" value="1"/>
</dbReference>
<dbReference type="GO" id="GO:0006508">
    <property type="term" value="P:proteolysis"/>
    <property type="evidence" value="ECO:0007669"/>
    <property type="project" value="InterPro"/>
</dbReference>
<reference evidence="3" key="1">
    <citation type="submission" date="2020-10" db="EMBL/GenBank/DDBJ databases">
        <title>Genomic Encyclopedia of Type Strains, Phase IV (KMG-IV): sequencing the most valuable type-strain genomes for metagenomic binning, comparative biology and taxonomic classification.</title>
        <authorList>
            <person name="Goeker M."/>
        </authorList>
    </citation>
    <scope>NUCLEOTIDE SEQUENCE</scope>
    <source>
        <strain evidence="3">DSM 13886</strain>
    </source>
</reference>
<keyword evidence="4" id="KW-1185">Reference proteome</keyword>
<organism evidence="3 4">
    <name type="scientific">Sporosarcina limicola</name>
    <dbReference type="NCBI Taxonomy" id="34101"/>
    <lineage>
        <taxon>Bacteria</taxon>
        <taxon>Bacillati</taxon>
        <taxon>Bacillota</taxon>
        <taxon>Bacilli</taxon>
        <taxon>Bacillales</taxon>
        <taxon>Caryophanaceae</taxon>
        <taxon>Sporosarcina</taxon>
    </lineage>
</organism>
<evidence type="ECO:0000313" key="3">
    <source>
        <dbReference type="EMBL" id="MBE1555157.1"/>
    </source>
</evidence>
<feature type="coiled-coil region" evidence="1">
    <location>
        <begin position="256"/>
        <end position="283"/>
    </location>
</feature>
<dbReference type="InterPro" id="IPR005151">
    <property type="entry name" value="Tail-specific_protease"/>
</dbReference>
<keyword evidence="1" id="KW-0175">Coiled coil</keyword>
<proteinExistence type="predicted"/>
<dbReference type="EMBL" id="JADBEL010000011">
    <property type="protein sequence ID" value="MBE1555157.1"/>
    <property type="molecule type" value="Genomic_DNA"/>
</dbReference>
<dbReference type="Pfam" id="PF03572">
    <property type="entry name" value="Peptidase_S41"/>
    <property type="match status" value="1"/>
</dbReference>
<evidence type="ECO:0000313" key="4">
    <source>
        <dbReference type="Proteomes" id="UP000658225"/>
    </source>
</evidence>
<protein>
    <recommendedName>
        <fullName evidence="2">Tail specific protease domain-containing protein</fullName>
    </recommendedName>
</protein>
<name>A0A927ML60_9BACL</name>
<feature type="domain" description="Tail specific protease" evidence="2">
    <location>
        <begin position="184"/>
        <end position="398"/>
    </location>
</feature>